<dbReference type="Proteomes" id="UP000308901">
    <property type="component" value="Unassembled WGS sequence"/>
</dbReference>
<evidence type="ECO:0000256" key="2">
    <source>
        <dbReference type="ARBA" id="ARBA00004651"/>
    </source>
</evidence>
<keyword evidence="6" id="KW-0808">Transferase</keyword>
<dbReference type="PANTHER" id="PTHR43065">
    <property type="entry name" value="SENSOR HISTIDINE KINASE"/>
    <property type="match status" value="1"/>
</dbReference>
<evidence type="ECO:0000256" key="12">
    <source>
        <dbReference type="ARBA" id="ARBA00023012"/>
    </source>
</evidence>
<gene>
    <name evidence="15" type="ORF">FDK22_01415</name>
</gene>
<dbReference type="SUPFAM" id="SSF47384">
    <property type="entry name" value="Homodimeric domain of signal transducing histidine kinase"/>
    <property type="match status" value="1"/>
</dbReference>
<dbReference type="GO" id="GO:0005886">
    <property type="term" value="C:plasma membrane"/>
    <property type="evidence" value="ECO:0007669"/>
    <property type="project" value="UniProtKB-SubCell"/>
</dbReference>
<proteinExistence type="predicted"/>
<dbReference type="InterPro" id="IPR003661">
    <property type="entry name" value="HisK_dim/P_dom"/>
</dbReference>
<dbReference type="CDD" id="cd00082">
    <property type="entry name" value="HisKA"/>
    <property type="match status" value="1"/>
</dbReference>
<keyword evidence="13" id="KW-0472">Membrane</keyword>
<dbReference type="InterPro" id="IPR029150">
    <property type="entry name" value="dCache_3"/>
</dbReference>
<dbReference type="PROSITE" id="PS50109">
    <property type="entry name" value="HIS_KIN"/>
    <property type="match status" value="1"/>
</dbReference>
<keyword evidence="12" id="KW-0902">Two-component regulatory system</keyword>
<dbReference type="EMBL" id="VANU01000001">
    <property type="protein sequence ID" value="TLP40700.1"/>
    <property type="molecule type" value="Genomic_DNA"/>
</dbReference>
<dbReference type="Gene3D" id="3.30.565.10">
    <property type="entry name" value="Histidine kinase-like ATPase, C-terminal domain"/>
    <property type="match status" value="1"/>
</dbReference>
<protein>
    <recommendedName>
        <fullName evidence="3">histidine kinase</fullName>
        <ecNumber evidence="3">2.7.13.3</ecNumber>
    </recommendedName>
</protein>
<feature type="transmembrane region" description="Helical" evidence="13">
    <location>
        <begin position="294"/>
        <end position="313"/>
    </location>
</feature>
<dbReference type="GO" id="GO:0000155">
    <property type="term" value="F:phosphorelay sensor kinase activity"/>
    <property type="evidence" value="ECO:0007669"/>
    <property type="project" value="InterPro"/>
</dbReference>
<dbReference type="InterPro" id="IPR005467">
    <property type="entry name" value="His_kinase_dom"/>
</dbReference>
<dbReference type="PANTHER" id="PTHR43065:SF46">
    <property type="entry name" value="C4-DICARBOXYLATE TRANSPORT SENSOR PROTEIN DCTB"/>
    <property type="match status" value="1"/>
</dbReference>
<evidence type="ECO:0000256" key="8">
    <source>
        <dbReference type="ARBA" id="ARBA00022741"/>
    </source>
</evidence>
<keyword evidence="16" id="KW-1185">Reference proteome</keyword>
<dbReference type="InterPro" id="IPR003594">
    <property type="entry name" value="HATPase_dom"/>
</dbReference>
<keyword evidence="8" id="KW-0547">Nucleotide-binding</keyword>
<comment type="catalytic activity">
    <reaction evidence="1">
        <text>ATP + protein L-histidine = ADP + protein N-phospho-L-histidine.</text>
        <dbReference type="EC" id="2.7.13.3"/>
    </reaction>
</comment>
<dbReference type="GO" id="GO:0005524">
    <property type="term" value="F:ATP binding"/>
    <property type="evidence" value="ECO:0007669"/>
    <property type="project" value="UniProtKB-KW"/>
</dbReference>
<feature type="domain" description="Histidine kinase" evidence="14">
    <location>
        <begin position="473"/>
        <end position="692"/>
    </location>
</feature>
<dbReference type="SMART" id="SM00387">
    <property type="entry name" value="HATPase_c"/>
    <property type="match status" value="1"/>
</dbReference>
<dbReference type="SUPFAM" id="SSF103190">
    <property type="entry name" value="Sensory domain-like"/>
    <property type="match status" value="1"/>
</dbReference>
<keyword evidence="11 13" id="KW-1133">Transmembrane helix</keyword>
<dbReference type="PRINTS" id="PR00344">
    <property type="entry name" value="BCTRLSENSOR"/>
</dbReference>
<comment type="caution">
    <text evidence="15">The sequence shown here is derived from an EMBL/GenBank/DDBJ whole genome shotgun (WGS) entry which is preliminary data.</text>
</comment>
<dbReference type="Pfam" id="PF00512">
    <property type="entry name" value="HisKA"/>
    <property type="match status" value="1"/>
</dbReference>
<dbReference type="InterPro" id="IPR036890">
    <property type="entry name" value="HATPase_C_sf"/>
</dbReference>
<accession>A0A5R8Y4I3</accession>
<dbReference type="InterPro" id="IPR036097">
    <property type="entry name" value="HisK_dim/P_sf"/>
</dbReference>
<keyword evidence="4" id="KW-1003">Cell membrane</keyword>
<dbReference type="OrthoDB" id="9772835at2"/>
<dbReference type="EC" id="2.7.13.3" evidence="3"/>
<organism evidence="15 16">
    <name type="scientific">Arcobacter arenosus</name>
    <dbReference type="NCBI Taxonomy" id="2576037"/>
    <lineage>
        <taxon>Bacteria</taxon>
        <taxon>Pseudomonadati</taxon>
        <taxon>Campylobacterota</taxon>
        <taxon>Epsilonproteobacteria</taxon>
        <taxon>Campylobacterales</taxon>
        <taxon>Arcobacteraceae</taxon>
        <taxon>Arcobacter</taxon>
    </lineage>
</organism>
<evidence type="ECO:0000256" key="1">
    <source>
        <dbReference type="ARBA" id="ARBA00000085"/>
    </source>
</evidence>
<evidence type="ECO:0000256" key="3">
    <source>
        <dbReference type="ARBA" id="ARBA00012438"/>
    </source>
</evidence>
<sequence length="696" mass="81595">MNLKTFIKLFSFVLVSVLIYMITDFYIQKEQNNKLLQKYYTSSEYIKKNLLTLISDKKNATLSIALSFIDNKEIINSILTKNKLNLDLNKYSLELRKYTKFKNVWFQILDKEGNSFYRSWSDHKSDSLKFRPDVKKILKTKKIQTSISVGRYDMSFKSMVPILKDNELIGIFEVITHFNSISKMLEKQKIDSLILADKKYKNKIKYPFTKKFMGDYYIANFNAKEYLIDLVKKESIEKILEIKDYKIINENYLVTQQVIEFENEIIGYIILTKNLKDIDVSSIVDAKKSSIKNLILFIILIGIIFLAINYYLYLRQIQIEKKRVQTILDSQKNIIVITNGIKIQNANAQLIEFFDEFKSLDEFKEKYDCICERFIEMNDDNYLIDKDYDGRNWAEHILSNNDKKFKAAIKKADKIYHFTLNVNLTDIKEDIPYIIVTLTDITNEIENNKILIEKDRILLQQNKMASMGEMLNNIAHQWRQPLSSISSLASGLRIKGELKLVEENDINYTCEKILNNTNYLSQTIEDFRNFFKEKKDQEEFGLKKSIDESLNLLKDRLIALSITTVIKIDEKIKLYSFKSEFQQALLNIINNSIDAFIKNNSKEKIIFITFNKDTLRIKDTAGGVDEKIIEKIFEPYFTTKHQSQGTGIGLYMTQEILVKHMNCKLSISNKNFTYKDKKLKGLAFDISFDLKTLKTS</sequence>
<dbReference type="InterPro" id="IPR029151">
    <property type="entry name" value="Sensor-like_sf"/>
</dbReference>
<evidence type="ECO:0000256" key="5">
    <source>
        <dbReference type="ARBA" id="ARBA00022553"/>
    </source>
</evidence>
<evidence type="ECO:0000256" key="9">
    <source>
        <dbReference type="ARBA" id="ARBA00022777"/>
    </source>
</evidence>
<feature type="transmembrane region" description="Helical" evidence="13">
    <location>
        <begin position="6"/>
        <end position="27"/>
    </location>
</feature>
<evidence type="ECO:0000256" key="13">
    <source>
        <dbReference type="SAM" id="Phobius"/>
    </source>
</evidence>
<evidence type="ECO:0000313" key="16">
    <source>
        <dbReference type="Proteomes" id="UP000308901"/>
    </source>
</evidence>
<reference evidence="15 16" key="1">
    <citation type="submission" date="2019-05" db="EMBL/GenBank/DDBJ databases">
        <title>Arcobacter sp. nov., isolated from sea sediment.</title>
        <authorList>
            <person name="Kim W."/>
        </authorList>
    </citation>
    <scope>NUCLEOTIDE SEQUENCE [LARGE SCALE GENOMIC DNA]</scope>
    <source>
        <strain evidence="15 16">CAU 1517</strain>
    </source>
</reference>
<evidence type="ECO:0000256" key="7">
    <source>
        <dbReference type="ARBA" id="ARBA00022692"/>
    </source>
</evidence>
<name>A0A5R8Y4I3_9BACT</name>
<dbReference type="Pfam" id="PF02518">
    <property type="entry name" value="HATPase_c"/>
    <property type="match status" value="1"/>
</dbReference>
<evidence type="ECO:0000256" key="4">
    <source>
        <dbReference type="ARBA" id="ARBA00022475"/>
    </source>
</evidence>
<dbReference type="Gene3D" id="1.10.287.130">
    <property type="match status" value="1"/>
</dbReference>
<keyword evidence="10" id="KW-0067">ATP-binding</keyword>
<keyword evidence="9" id="KW-0418">Kinase</keyword>
<evidence type="ECO:0000256" key="6">
    <source>
        <dbReference type="ARBA" id="ARBA00022679"/>
    </source>
</evidence>
<dbReference type="Pfam" id="PF14827">
    <property type="entry name" value="dCache_3"/>
    <property type="match status" value="1"/>
</dbReference>
<evidence type="ECO:0000256" key="10">
    <source>
        <dbReference type="ARBA" id="ARBA00022840"/>
    </source>
</evidence>
<dbReference type="AlphaFoldDB" id="A0A5R8Y4I3"/>
<dbReference type="InterPro" id="IPR004358">
    <property type="entry name" value="Sig_transdc_His_kin-like_C"/>
</dbReference>
<keyword evidence="7 13" id="KW-0812">Transmembrane</keyword>
<dbReference type="RefSeq" id="WP_138151013.1">
    <property type="nucleotide sequence ID" value="NZ_VANU01000001.1"/>
</dbReference>
<evidence type="ECO:0000256" key="11">
    <source>
        <dbReference type="ARBA" id="ARBA00022989"/>
    </source>
</evidence>
<comment type="subcellular location">
    <subcellularLocation>
        <location evidence="2">Cell membrane</location>
        <topology evidence="2">Multi-pass membrane protein</topology>
    </subcellularLocation>
</comment>
<keyword evidence="5" id="KW-0597">Phosphoprotein</keyword>
<evidence type="ECO:0000313" key="15">
    <source>
        <dbReference type="EMBL" id="TLP40700.1"/>
    </source>
</evidence>
<dbReference type="SUPFAM" id="SSF55874">
    <property type="entry name" value="ATPase domain of HSP90 chaperone/DNA topoisomerase II/histidine kinase"/>
    <property type="match status" value="1"/>
</dbReference>
<evidence type="ECO:0000259" key="14">
    <source>
        <dbReference type="PROSITE" id="PS50109"/>
    </source>
</evidence>